<dbReference type="PANTHER" id="PTHR30146">
    <property type="entry name" value="LACI-RELATED TRANSCRIPTIONAL REPRESSOR"/>
    <property type="match status" value="1"/>
</dbReference>
<dbReference type="CDD" id="cd01392">
    <property type="entry name" value="HTH_LacI"/>
    <property type="match status" value="1"/>
</dbReference>
<dbReference type="Pfam" id="PF13407">
    <property type="entry name" value="Peripla_BP_4"/>
    <property type="match status" value="1"/>
</dbReference>
<dbReference type="GO" id="GO:0000976">
    <property type="term" value="F:transcription cis-regulatory region binding"/>
    <property type="evidence" value="ECO:0007669"/>
    <property type="project" value="TreeGrafter"/>
</dbReference>
<evidence type="ECO:0000256" key="1">
    <source>
        <dbReference type="ARBA" id="ARBA00023015"/>
    </source>
</evidence>
<evidence type="ECO:0000256" key="3">
    <source>
        <dbReference type="ARBA" id="ARBA00023163"/>
    </source>
</evidence>
<dbReference type="SMART" id="SM00354">
    <property type="entry name" value="HTH_LACI"/>
    <property type="match status" value="1"/>
</dbReference>
<protein>
    <submittedName>
        <fullName evidence="6">Transcriptional regulator, LacI family</fullName>
    </submittedName>
</protein>
<keyword evidence="2" id="KW-0238">DNA-binding</keyword>
<evidence type="ECO:0000259" key="4">
    <source>
        <dbReference type="PROSITE" id="PS50932"/>
    </source>
</evidence>
<name>A0A6J4NUP3_9RHOB</name>
<dbReference type="PROSITE" id="PS00356">
    <property type="entry name" value="HTH_LACI_1"/>
    <property type="match status" value="1"/>
</dbReference>
<organism evidence="6">
    <name type="scientific">uncultured Rubellimicrobium sp</name>
    <dbReference type="NCBI Taxonomy" id="543078"/>
    <lineage>
        <taxon>Bacteria</taxon>
        <taxon>Pseudomonadati</taxon>
        <taxon>Pseudomonadota</taxon>
        <taxon>Alphaproteobacteria</taxon>
        <taxon>Rhodobacterales</taxon>
        <taxon>Roseobacteraceae</taxon>
        <taxon>Rubellimicrobium</taxon>
        <taxon>environmental samples</taxon>
    </lineage>
</organism>
<reference evidence="6" key="1">
    <citation type="submission" date="2020-02" db="EMBL/GenBank/DDBJ databases">
        <authorList>
            <person name="Meier V. D."/>
        </authorList>
    </citation>
    <scope>NUCLEOTIDE SEQUENCE</scope>
    <source>
        <strain evidence="6">AVDCRST_MAG15</strain>
    </source>
</reference>
<sequence>MARRATIDDLAAAAGVSVSTIDRVLNGRAKVRPATAEKVLAAAEAIGFYATPLLRERLGQARPIRHLGVLLLQSNRSFYRLVGDALREAALGSPDVALEVAHMDDLTPEAVATQMLEMGERVEALAVVAAEHPRVTEAVERLAERGVRTVALITTLVAPSGVSYVGLDHRKVGRTAGWAFAHLCRSPGRIGVLVGSPRYRNQELNESGFRSYLREHAPDFTVLEPLSTFEDRAVAREVTERLLVQEPDLRGLYISGGGISGVLTALKEAGRRDLVVVGYDRMESTVNGLIDGTLTLVIAHPLQRLAAECLAALRDCAEDPGRRPGDRLVAFEILTAENL</sequence>
<evidence type="ECO:0000259" key="5">
    <source>
        <dbReference type="PROSITE" id="PS50943"/>
    </source>
</evidence>
<dbReference type="Pfam" id="PF00356">
    <property type="entry name" value="LacI"/>
    <property type="match status" value="1"/>
</dbReference>
<dbReference type="Gene3D" id="3.40.50.2300">
    <property type="match status" value="2"/>
</dbReference>
<dbReference type="InterPro" id="IPR028082">
    <property type="entry name" value="Peripla_BP_I"/>
</dbReference>
<proteinExistence type="predicted"/>
<dbReference type="PROSITE" id="PS50932">
    <property type="entry name" value="HTH_LACI_2"/>
    <property type="match status" value="1"/>
</dbReference>
<dbReference type="CDD" id="cd06307">
    <property type="entry name" value="PBP1_sugar_binding"/>
    <property type="match status" value="1"/>
</dbReference>
<dbReference type="SUPFAM" id="SSF47413">
    <property type="entry name" value="lambda repressor-like DNA-binding domains"/>
    <property type="match status" value="1"/>
</dbReference>
<dbReference type="InterPro" id="IPR000843">
    <property type="entry name" value="HTH_LacI"/>
</dbReference>
<dbReference type="GO" id="GO:0003700">
    <property type="term" value="F:DNA-binding transcription factor activity"/>
    <property type="evidence" value="ECO:0007669"/>
    <property type="project" value="TreeGrafter"/>
</dbReference>
<feature type="domain" description="HTH cro/C1-type" evidence="5">
    <location>
        <begin position="6"/>
        <end position="42"/>
    </location>
</feature>
<evidence type="ECO:0000313" key="6">
    <source>
        <dbReference type="EMBL" id="CAA9392239.1"/>
    </source>
</evidence>
<dbReference type="SUPFAM" id="SSF53822">
    <property type="entry name" value="Periplasmic binding protein-like I"/>
    <property type="match status" value="1"/>
</dbReference>
<dbReference type="AlphaFoldDB" id="A0A6J4NUP3"/>
<dbReference type="EMBL" id="CADCUU010000075">
    <property type="protein sequence ID" value="CAA9392239.1"/>
    <property type="molecule type" value="Genomic_DNA"/>
</dbReference>
<gene>
    <name evidence="6" type="ORF">AVDCRST_MAG15-512</name>
</gene>
<dbReference type="InterPro" id="IPR010982">
    <property type="entry name" value="Lambda_DNA-bd_dom_sf"/>
</dbReference>
<dbReference type="InterPro" id="IPR001387">
    <property type="entry name" value="Cro/C1-type_HTH"/>
</dbReference>
<accession>A0A6J4NUP3</accession>
<keyword evidence="1" id="KW-0805">Transcription regulation</keyword>
<evidence type="ECO:0000256" key="2">
    <source>
        <dbReference type="ARBA" id="ARBA00023125"/>
    </source>
</evidence>
<dbReference type="PROSITE" id="PS50943">
    <property type="entry name" value="HTH_CROC1"/>
    <property type="match status" value="1"/>
</dbReference>
<dbReference type="PANTHER" id="PTHR30146:SF152">
    <property type="entry name" value="TRANSCRIPTIONAL REGULATORY PROTEIN"/>
    <property type="match status" value="1"/>
</dbReference>
<feature type="domain" description="HTH lacI-type" evidence="4">
    <location>
        <begin position="5"/>
        <end position="59"/>
    </location>
</feature>
<dbReference type="InterPro" id="IPR025997">
    <property type="entry name" value="SBP_2_dom"/>
</dbReference>
<dbReference type="Gene3D" id="1.10.260.40">
    <property type="entry name" value="lambda repressor-like DNA-binding domains"/>
    <property type="match status" value="1"/>
</dbReference>
<keyword evidence="3" id="KW-0804">Transcription</keyword>